<dbReference type="EMBL" id="CZPZ01000004">
    <property type="protein sequence ID" value="CUS33102.1"/>
    <property type="molecule type" value="Genomic_DNA"/>
</dbReference>
<name>A0A0S4L8G5_9BACT</name>
<gene>
    <name evidence="1" type="ORF">COMA2_120071</name>
</gene>
<organism evidence="1 2">
    <name type="scientific">Candidatus Nitrospira nitrificans</name>
    <dbReference type="NCBI Taxonomy" id="1742973"/>
    <lineage>
        <taxon>Bacteria</taxon>
        <taxon>Pseudomonadati</taxon>
        <taxon>Nitrospirota</taxon>
        <taxon>Nitrospiria</taxon>
        <taxon>Nitrospirales</taxon>
        <taxon>Nitrospiraceae</taxon>
        <taxon>Nitrospira</taxon>
    </lineage>
</organism>
<keyword evidence="2" id="KW-1185">Reference proteome</keyword>
<dbReference type="Proteomes" id="UP000198736">
    <property type="component" value="Unassembled WGS sequence"/>
</dbReference>
<reference evidence="2" key="1">
    <citation type="submission" date="2015-10" db="EMBL/GenBank/DDBJ databases">
        <authorList>
            <person name="Luecker S."/>
            <person name="Luecker S."/>
        </authorList>
    </citation>
    <scope>NUCLEOTIDE SEQUENCE [LARGE SCALE GENOMIC DNA]</scope>
</reference>
<proteinExistence type="predicted"/>
<dbReference type="AlphaFoldDB" id="A0A0S4L8G5"/>
<evidence type="ECO:0000313" key="2">
    <source>
        <dbReference type="Proteomes" id="UP000198736"/>
    </source>
</evidence>
<accession>A0A0S4L8G5</accession>
<protein>
    <submittedName>
        <fullName evidence="1">Uncharacterized protein</fullName>
    </submittedName>
</protein>
<evidence type="ECO:0000313" key="1">
    <source>
        <dbReference type="EMBL" id="CUS33102.1"/>
    </source>
</evidence>
<sequence>MRRTQERNLRTAPAAASLYTSDISLIPPKVVRFTVSSDVSKSCAKLSGSAFQGFVTYVVKLSSDCCQN</sequence>